<accession>G3IP60</accession>
<dbReference type="Proteomes" id="UP000001075">
    <property type="component" value="Unassembled WGS sequence"/>
</dbReference>
<sequence length="52" mass="5906">MGYYLCLEKQALNIQDAVLNHIQRYFQVAIRRAFLIGSPIIPVVAVICPECN</sequence>
<organism evidence="1 2">
    <name type="scientific">Cricetulus griseus</name>
    <name type="common">Chinese hamster</name>
    <name type="synonym">Cricetulus barabensis griseus</name>
    <dbReference type="NCBI Taxonomy" id="10029"/>
    <lineage>
        <taxon>Eukaryota</taxon>
        <taxon>Metazoa</taxon>
        <taxon>Chordata</taxon>
        <taxon>Craniata</taxon>
        <taxon>Vertebrata</taxon>
        <taxon>Euteleostomi</taxon>
        <taxon>Mammalia</taxon>
        <taxon>Eutheria</taxon>
        <taxon>Euarchontoglires</taxon>
        <taxon>Glires</taxon>
        <taxon>Rodentia</taxon>
        <taxon>Myomorpha</taxon>
        <taxon>Muroidea</taxon>
        <taxon>Cricetidae</taxon>
        <taxon>Cricetinae</taxon>
        <taxon>Cricetulus</taxon>
    </lineage>
</organism>
<gene>
    <name evidence="1" type="ORF">I79_025763</name>
</gene>
<reference evidence="2" key="1">
    <citation type="journal article" date="2011" name="Nat. Biotechnol.">
        <title>The genomic sequence of the Chinese hamster ovary (CHO)-K1 cell line.</title>
        <authorList>
            <person name="Xu X."/>
            <person name="Nagarajan H."/>
            <person name="Lewis N.E."/>
            <person name="Pan S."/>
            <person name="Cai Z."/>
            <person name="Liu X."/>
            <person name="Chen W."/>
            <person name="Xie M."/>
            <person name="Wang W."/>
            <person name="Hammond S."/>
            <person name="Andersen M.R."/>
            <person name="Neff N."/>
            <person name="Passarelli B."/>
            <person name="Koh W."/>
            <person name="Fan H.C."/>
            <person name="Wang J."/>
            <person name="Gui Y."/>
            <person name="Lee K.H."/>
            <person name="Betenbaugh M.J."/>
            <person name="Quake S.R."/>
            <person name="Famili I."/>
            <person name="Palsson B.O."/>
            <person name="Wang J."/>
        </authorList>
    </citation>
    <scope>NUCLEOTIDE SEQUENCE [LARGE SCALE GENOMIC DNA]</scope>
    <source>
        <strain evidence="2">CHO K1 cell line</strain>
    </source>
</reference>
<proteinExistence type="predicted"/>
<dbReference type="EMBL" id="JH009041">
    <property type="protein sequence ID" value="EGV91534.1"/>
    <property type="molecule type" value="Genomic_DNA"/>
</dbReference>
<name>G3IP60_CRIGR</name>
<protein>
    <submittedName>
        <fullName evidence="1">Uncharacterized protein</fullName>
    </submittedName>
</protein>
<evidence type="ECO:0000313" key="1">
    <source>
        <dbReference type="EMBL" id="EGV91534.1"/>
    </source>
</evidence>
<evidence type="ECO:0000313" key="2">
    <source>
        <dbReference type="Proteomes" id="UP000001075"/>
    </source>
</evidence>
<dbReference type="AlphaFoldDB" id="G3IP60"/>
<dbReference type="InParanoid" id="G3IP60"/>